<dbReference type="InterPro" id="IPR036390">
    <property type="entry name" value="WH_DNA-bd_sf"/>
</dbReference>
<evidence type="ECO:0000259" key="4">
    <source>
        <dbReference type="PROSITE" id="PS51000"/>
    </source>
</evidence>
<dbReference type="EMBL" id="CP060713">
    <property type="protein sequence ID" value="QNN54174.1"/>
    <property type="molecule type" value="Genomic_DNA"/>
</dbReference>
<dbReference type="RefSeq" id="WP_187580014.1">
    <property type="nucleotide sequence ID" value="NZ_CP060713.1"/>
</dbReference>
<keyword evidence="6" id="KW-1185">Reference proteome</keyword>
<dbReference type="PROSITE" id="PS51000">
    <property type="entry name" value="HTH_DEOR_2"/>
    <property type="match status" value="1"/>
</dbReference>
<dbReference type="Proteomes" id="UP000515947">
    <property type="component" value="Chromosome"/>
</dbReference>
<dbReference type="AlphaFoldDB" id="A0A7G9REZ9"/>
<evidence type="ECO:0000256" key="3">
    <source>
        <dbReference type="ARBA" id="ARBA00023163"/>
    </source>
</evidence>
<keyword evidence="2" id="KW-0238">DNA-binding</keyword>
<dbReference type="Gene3D" id="1.10.10.10">
    <property type="entry name" value="Winged helix-like DNA-binding domain superfamily/Winged helix DNA-binding domain"/>
    <property type="match status" value="1"/>
</dbReference>
<evidence type="ECO:0000256" key="2">
    <source>
        <dbReference type="ARBA" id="ARBA00023125"/>
    </source>
</evidence>
<dbReference type="PRINTS" id="PR00037">
    <property type="entry name" value="HTHLACR"/>
</dbReference>
<dbReference type="InterPro" id="IPR037171">
    <property type="entry name" value="NagB/RpiA_transferase-like"/>
</dbReference>
<gene>
    <name evidence="5" type="ORF">H9L09_07385</name>
</gene>
<feature type="domain" description="HTH deoR-type" evidence="4">
    <location>
        <begin position="3"/>
        <end position="58"/>
    </location>
</feature>
<keyword evidence="1" id="KW-0805">Transcription regulation</keyword>
<dbReference type="SUPFAM" id="SSF100950">
    <property type="entry name" value="NagB/RpiA/CoA transferase-like"/>
    <property type="match status" value="1"/>
</dbReference>
<dbReference type="InterPro" id="IPR050313">
    <property type="entry name" value="Carb_Metab_HTH_regulators"/>
</dbReference>
<sequence length="255" mass="27164">MLARRRHDHILEVLRTGGPTEVSALSRELGVSGATVRRDLSFLESEGMLQRVHGGAAPLGTSEPPYEIVAVDHHDAKQQVGDLAAGLVRDGDVLLVDIGTTTSHLARALRGRDVTVITSSLPVYEELADDESVELILLGGVVRRNYRSLVGFLTEQAIRQVHADVLFLSTSGVRRDGSVLDTTTVEVPVKRAMLEVAERTVLLADADKFPGKGIARVCGPGDLAAVVTEPGADAATLDCLREHGVEIITSLEAPA</sequence>
<dbReference type="InterPro" id="IPR001034">
    <property type="entry name" value="DeoR_HTH"/>
</dbReference>
<dbReference type="GO" id="GO:0003700">
    <property type="term" value="F:DNA-binding transcription factor activity"/>
    <property type="evidence" value="ECO:0007669"/>
    <property type="project" value="InterPro"/>
</dbReference>
<dbReference type="InterPro" id="IPR036388">
    <property type="entry name" value="WH-like_DNA-bd_sf"/>
</dbReference>
<keyword evidence="3" id="KW-0804">Transcription</keyword>
<dbReference type="KEGG" id="nmes:H9L09_07385"/>
<dbReference type="PROSITE" id="PS00894">
    <property type="entry name" value="HTH_DEOR_1"/>
    <property type="match status" value="1"/>
</dbReference>
<accession>A0A7G9REZ9</accession>
<dbReference type="Pfam" id="PF08220">
    <property type="entry name" value="HTH_DeoR"/>
    <property type="match status" value="1"/>
</dbReference>
<evidence type="ECO:0000256" key="1">
    <source>
        <dbReference type="ARBA" id="ARBA00023015"/>
    </source>
</evidence>
<protein>
    <submittedName>
        <fullName evidence="5">DeoR/GlpR transcriptional regulator</fullName>
    </submittedName>
</protein>
<dbReference type="SUPFAM" id="SSF46785">
    <property type="entry name" value="Winged helix' DNA-binding domain"/>
    <property type="match status" value="1"/>
</dbReference>
<organism evidence="5 6">
    <name type="scientific">Nocardioides mesophilus</name>
    <dbReference type="NCBI Taxonomy" id="433659"/>
    <lineage>
        <taxon>Bacteria</taxon>
        <taxon>Bacillati</taxon>
        <taxon>Actinomycetota</taxon>
        <taxon>Actinomycetes</taxon>
        <taxon>Propionibacteriales</taxon>
        <taxon>Nocardioidaceae</taxon>
        <taxon>Nocardioides</taxon>
    </lineage>
</organism>
<evidence type="ECO:0000313" key="6">
    <source>
        <dbReference type="Proteomes" id="UP000515947"/>
    </source>
</evidence>
<dbReference type="PANTHER" id="PTHR30363:SF44">
    <property type="entry name" value="AGA OPERON TRANSCRIPTIONAL REPRESSOR-RELATED"/>
    <property type="match status" value="1"/>
</dbReference>
<dbReference type="Gene3D" id="3.30.750.70">
    <property type="entry name" value="4-hydroxybutyrate coenzyme like domains"/>
    <property type="match status" value="1"/>
</dbReference>
<dbReference type="Pfam" id="PF00455">
    <property type="entry name" value="DeoRC"/>
    <property type="match status" value="1"/>
</dbReference>
<dbReference type="SMART" id="SM01134">
    <property type="entry name" value="DeoRC"/>
    <property type="match status" value="1"/>
</dbReference>
<reference evidence="5 6" key="1">
    <citation type="submission" date="2020-08" db="EMBL/GenBank/DDBJ databases">
        <title>Genome sequence of Nocardioides mesophilus KACC 16243T.</title>
        <authorList>
            <person name="Hyun D.-W."/>
            <person name="Bae J.-W."/>
        </authorList>
    </citation>
    <scope>NUCLEOTIDE SEQUENCE [LARGE SCALE GENOMIC DNA]</scope>
    <source>
        <strain evidence="5 6">KACC 16243</strain>
    </source>
</reference>
<dbReference type="GO" id="GO:0003677">
    <property type="term" value="F:DNA binding"/>
    <property type="evidence" value="ECO:0007669"/>
    <property type="project" value="UniProtKB-KW"/>
</dbReference>
<dbReference type="InterPro" id="IPR014036">
    <property type="entry name" value="DeoR-like_C"/>
</dbReference>
<dbReference type="SMART" id="SM00420">
    <property type="entry name" value="HTH_DEOR"/>
    <property type="match status" value="1"/>
</dbReference>
<proteinExistence type="predicted"/>
<dbReference type="InterPro" id="IPR018356">
    <property type="entry name" value="Tscrpt_reg_HTH_DeoR_CS"/>
</dbReference>
<dbReference type="PANTHER" id="PTHR30363">
    <property type="entry name" value="HTH-TYPE TRANSCRIPTIONAL REGULATOR SRLR-RELATED"/>
    <property type="match status" value="1"/>
</dbReference>
<name>A0A7G9REZ9_9ACTN</name>
<evidence type="ECO:0000313" key="5">
    <source>
        <dbReference type="EMBL" id="QNN54174.1"/>
    </source>
</evidence>